<dbReference type="EnsemblMetazoa" id="AALFPA23_002465.R2316">
    <property type="protein sequence ID" value="AALFPA23_002465.P2316"/>
    <property type="gene ID" value="AALFPA23_002465"/>
</dbReference>
<dbReference type="RefSeq" id="XP_062701841.1">
    <property type="nucleotide sequence ID" value="XM_062845857.1"/>
</dbReference>
<sequence>MDFSEPEVISCAMKGDLDLVVLHQNLSLPATGQSFSLRSSVEQLNFKDDCRMQDDSLLGCSLSSIEVSQESISDRQTCWCRQKFTDTKRIQQLEHENTKLRSLLEQLLTESKHQMEEMNRHQIEIECLREQRAMLLEGPLHKFPNGHRLKDCFGEELETIGLEEHEPLRMFIVNGKFRFEEMRKWKRYGEKDRKSSVRRYHM</sequence>
<reference evidence="2" key="2">
    <citation type="submission" date="2025-05" db="UniProtKB">
        <authorList>
            <consortium name="EnsemblMetazoa"/>
        </authorList>
    </citation>
    <scope>IDENTIFICATION</scope>
    <source>
        <strain evidence="2">Foshan</strain>
    </source>
</reference>
<feature type="coiled-coil region" evidence="1">
    <location>
        <begin position="90"/>
        <end position="131"/>
    </location>
</feature>
<organism evidence="2 3">
    <name type="scientific">Aedes albopictus</name>
    <name type="common">Asian tiger mosquito</name>
    <name type="synonym">Stegomyia albopicta</name>
    <dbReference type="NCBI Taxonomy" id="7160"/>
    <lineage>
        <taxon>Eukaryota</taxon>
        <taxon>Metazoa</taxon>
        <taxon>Ecdysozoa</taxon>
        <taxon>Arthropoda</taxon>
        <taxon>Hexapoda</taxon>
        <taxon>Insecta</taxon>
        <taxon>Pterygota</taxon>
        <taxon>Neoptera</taxon>
        <taxon>Endopterygota</taxon>
        <taxon>Diptera</taxon>
        <taxon>Nematocera</taxon>
        <taxon>Culicoidea</taxon>
        <taxon>Culicidae</taxon>
        <taxon>Culicinae</taxon>
        <taxon>Aedini</taxon>
        <taxon>Aedes</taxon>
        <taxon>Stegomyia</taxon>
    </lineage>
</organism>
<reference evidence="3" key="1">
    <citation type="journal article" date="2015" name="Proc. Natl. Acad. Sci. U.S.A.">
        <title>Genome sequence of the Asian Tiger mosquito, Aedes albopictus, reveals insights into its biology, genetics, and evolution.</title>
        <authorList>
            <person name="Chen X.G."/>
            <person name="Jiang X."/>
            <person name="Gu J."/>
            <person name="Xu M."/>
            <person name="Wu Y."/>
            <person name="Deng Y."/>
            <person name="Zhang C."/>
            <person name="Bonizzoni M."/>
            <person name="Dermauw W."/>
            <person name="Vontas J."/>
            <person name="Armbruster P."/>
            <person name="Huang X."/>
            <person name="Yang Y."/>
            <person name="Zhang H."/>
            <person name="He W."/>
            <person name="Peng H."/>
            <person name="Liu Y."/>
            <person name="Wu K."/>
            <person name="Chen J."/>
            <person name="Lirakis M."/>
            <person name="Topalis P."/>
            <person name="Van Leeuwen T."/>
            <person name="Hall A.B."/>
            <person name="Jiang X."/>
            <person name="Thorpe C."/>
            <person name="Mueller R.L."/>
            <person name="Sun C."/>
            <person name="Waterhouse R.M."/>
            <person name="Yan G."/>
            <person name="Tu Z.J."/>
            <person name="Fang X."/>
            <person name="James A.A."/>
        </authorList>
    </citation>
    <scope>NUCLEOTIDE SEQUENCE [LARGE SCALE GENOMIC DNA]</scope>
    <source>
        <strain evidence="3">Foshan</strain>
    </source>
</reference>
<evidence type="ECO:0000313" key="3">
    <source>
        <dbReference type="Proteomes" id="UP000069940"/>
    </source>
</evidence>
<name>A0ABM1XSM9_AEDAL</name>
<accession>A0ABM1XSM9</accession>
<keyword evidence="3" id="KW-1185">Reference proteome</keyword>
<proteinExistence type="predicted"/>
<dbReference type="GeneID" id="134285301"/>
<evidence type="ECO:0000256" key="1">
    <source>
        <dbReference type="SAM" id="Coils"/>
    </source>
</evidence>
<keyword evidence="1" id="KW-0175">Coiled coil</keyword>
<protein>
    <submittedName>
        <fullName evidence="2">Uncharacterized protein</fullName>
    </submittedName>
</protein>
<evidence type="ECO:0000313" key="2">
    <source>
        <dbReference type="EnsemblMetazoa" id="AALFPA23_002465.P2316"/>
    </source>
</evidence>
<dbReference type="Proteomes" id="UP000069940">
    <property type="component" value="Unassembled WGS sequence"/>
</dbReference>